<accession>A0A4C1U5B2</accession>
<dbReference type="Proteomes" id="UP000299102">
    <property type="component" value="Unassembled WGS sequence"/>
</dbReference>
<evidence type="ECO:0000313" key="2">
    <source>
        <dbReference type="EMBL" id="GBP21542.1"/>
    </source>
</evidence>
<gene>
    <name evidence="2" type="ORF">EVAR_9725_1</name>
</gene>
<proteinExistence type="predicted"/>
<feature type="region of interest" description="Disordered" evidence="1">
    <location>
        <begin position="259"/>
        <end position="290"/>
    </location>
</feature>
<feature type="compositionally biased region" description="Low complexity" evidence="1">
    <location>
        <begin position="280"/>
        <end position="290"/>
    </location>
</feature>
<comment type="caution">
    <text evidence="2">The sequence shown here is derived from an EMBL/GenBank/DDBJ whole genome shotgun (WGS) entry which is preliminary data.</text>
</comment>
<dbReference type="EMBL" id="BGZK01000130">
    <property type="protein sequence ID" value="GBP21542.1"/>
    <property type="molecule type" value="Genomic_DNA"/>
</dbReference>
<dbReference type="AlphaFoldDB" id="A0A4C1U5B2"/>
<organism evidence="2 3">
    <name type="scientific">Eumeta variegata</name>
    <name type="common">Bagworm moth</name>
    <name type="synonym">Eumeta japonica</name>
    <dbReference type="NCBI Taxonomy" id="151549"/>
    <lineage>
        <taxon>Eukaryota</taxon>
        <taxon>Metazoa</taxon>
        <taxon>Ecdysozoa</taxon>
        <taxon>Arthropoda</taxon>
        <taxon>Hexapoda</taxon>
        <taxon>Insecta</taxon>
        <taxon>Pterygota</taxon>
        <taxon>Neoptera</taxon>
        <taxon>Endopterygota</taxon>
        <taxon>Lepidoptera</taxon>
        <taxon>Glossata</taxon>
        <taxon>Ditrysia</taxon>
        <taxon>Tineoidea</taxon>
        <taxon>Psychidae</taxon>
        <taxon>Oiketicinae</taxon>
        <taxon>Eumeta</taxon>
    </lineage>
</organism>
<evidence type="ECO:0000313" key="3">
    <source>
        <dbReference type="Proteomes" id="UP000299102"/>
    </source>
</evidence>
<sequence>MRVRARIPSTRAWLARLERETDIKVNGTSLPRAQLARLRQRQSERERGERAYTHVLHSISLRRLHTSLHVASGFGRELFCNKCPVEEEALSRVECRRCRPDPEGARQLRPRRRCLTQIDKSIIRWRIRLTGCEYCERNKIIVCQKSSIDISLNVHMCAIRVGARLTCTGKGNSAAPALPRSAARDGRRLNACTSCIEFHSCASRFFINKMHVRFRVTLGSDQRRNRSATGKKLAARRAAATPRRVRVSESYRGNSAVLYGSTEGAEPGRGAAAAGGGRGAMTSRTTRATL</sequence>
<keyword evidence="3" id="KW-1185">Reference proteome</keyword>
<evidence type="ECO:0000256" key="1">
    <source>
        <dbReference type="SAM" id="MobiDB-lite"/>
    </source>
</evidence>
<protein>
    <submittedName>
        <fullName evidence="2">Uncharacterized protein</fullName>
    </submittedName>
</protein>
<reference evidence="2 3" key="1">
    <citation type="journal article" date="2019" name="Commun. Biol.">
        <title>The bagworm genome reveals a unique fibroin gene that provides high tensile strength.</title>
        <authorList>
            <person name="Kono N."/>
            <person name="Nakamura H."/>
            <person name="Ohtoshi R."/>
            <person name="Tomita M."/>
            <person name="Numata K."/>
            <person name="Arakawa K."/>
        </authorList>
    </citation>
    <scope>NUCLEOTIDE SEQUENCE [LARGE SCALE GENOMIC DNA]</scope>
</reference>
<name>A0A4C1U5B2_EUMVA</name>